<name>A0A2J8JBJ1_PANTR</name>
<proteinExistence type="predicted"/>
<evidence type="ECO:0000313" key="2">
    <source>
        <dbReference type="Proteomes" id="UP000236370"/>
    </source>
</evidence>
<dbReference type="AlphaFoldDB" id="A0A2J8JBJ1"/>
<protein>
    <submittedName>
        <fullName evidence="1">ODF3B isoform 1</fullName>
    </submittedName>
</protein>
<accession>A0A2J8JBJ1</accession>
<evidence type="ECO:0000313" key="1">
    <source>
        <dbReference type="EMBL" id="PNI20134.1"/>
    </source>
</evidence>
<organism evidence="1 2">
    <name type="scientific">Pan troglodytes</name>
    <name type="common">Chimpanzee</name>
    <dbReference type="NCBI Taxonomy" id="9598"/>
    <lineage>
        <taxon>Eukaryota</taxon>
        <taxon>Metazoa</taxon>
        <taxon>Chordata</taxon>
        <taxon>Craniata</taxon>
        <taxon>Vertebrata</taxon>
        <taxon>Euteleostomi</taxon>
        <taxon>Mammalia</taxon>
        <taxon>Eutheria</taxon>
        <taxon>Euarchontoglires</taxon>
        <taxon>Primates</taxon>
        <taxon>Haplorrhini</taxon>
        <taxon>Catarrhini</taxon>
        <taxon>Hominidae</taxon>
        <taxon>Pan</taxon>
    </lineage>
</organism>
<gene>
    <name evidence="1" type="ORF">CK820_G0049020</name>
</gene>
<dbReference type="Proteomes" id="UP000236370">
    <property type="component" value="Unassembled WGS sequence"/>
</dbReference>
<comment type="caution">
    <text evidence="1">The sequence shown here is derived from an EMBL/GenBank/DDBJ whole genome shotgun (WGS) entry which is preliminary data.</text>
</comment>
<sequence length="46" mass="5061">MGSDAWVGLWRPHRPRGPIAAHYGGPGPKYKLPPNTGYVLHDPSRP</sequence>
<feature type="non-terminal residue" evidence="1">
    <location>
        <position position="46"/>
    </location>
</feature>
<dbReference type="EMBL" id="NBAG03000485">
    <property type="protein sequence ID" value="PNI20134.1"/>
    <property type="molecule type" value="Genomic_DNA"/>
</dbReference>
<reference evidence="1 2" key="1">
    <citation type="submission" date="2017-12" db="EMBL/GenBank/DDBJ databases">
        <title>High-resolution comparative analysis of great ape genomes.</title>
        <authorList>
            <person name="Pollen A."/>
            <person name="Hastie A."/>
            <person name="Hormozdiari F."/>
            <person name="Dougherty M."/>
            <person name="Liu R."/>
            <person name="Chaisson M."/>
            <person name="Hoppe E."/>
            <person name="Hill C."/>
            <person name="Pang A."/>
            <person name="Hillier L."/>
            <person name="Baker C."/>
            <person name="Armstrong J."/>
            <person name="Shendure J."/>
            <person name="Paten B."/>
            <person name="Wilson R."/>
            <person name="Chao H."/>
            <person name="Schneider V."/>
            <person name="Ventura M."/>
            <person name="Kronenberg Z."/>
            <person name="Murali S."/>
            <person name="Gordon D."/>
            <person name="Cantsilieris S."/>
            <person name="Munson K."/>
            <person name="Nelson B."/>
            <person name="Raja A."/>
            <person name="Underwood J."/>
            <person name="Diekhans M."/>
            <person name="Fiddes I."/>
            <person name="Haussler D."/>
            <person name="Eichler E."/>
        </authorList>
    </citation>
    <scope>NUCLEOTIDE SEQUENCE [LARGE SCALE GENOMIC DNA]</scope>
    <source>
        <strain evidence="1">Yerkes chimp pedigree #C0471</strain>
    </source>
</reference>